<feature type="binding site" evidence="14">
    <location>
        <position position="458"/>
    </location>
    <ligand>
        <name>ATP</name>
        <dbReference type="ChEBI" id="CHEBI:30616"/>
    </ligand>
</feature>
<dbReference type="EMBL" id="RBKT01000001">
    <property type="protein sequence ID" value="RKR87887.1"/>
    <property type="molecule type" value="Genomic_DNA"/>
</dbReference>
<reference evidence="17 18" key="1">
    <citation type="submission" date="2018-10" db="EMBL/GenBank/DDBJ databases">
        <title>Sequencing the genomes of 1000 actinobacteria strains.</title>
        <authorList>
            <person name="Klenk H.-P."/>
        </authorList>
    </citation>
    <scope>NUCLEOTIDE SEQUENCE [LARGE SCALE GENOMIC DNA]</scope>
    <source>
        <strain evidence="17 18">DSM 45175</strain>
    </source>
</reference>
<feature type="domain" description="ATP-dependent DNA ligase family profile" evidence="16">
    <location>
        <begin position="384"/>
        <end position="498"/>
    </location>
</feature>
<keyword evidence="8 14" id="KW-0460">Magnesium</keyword>
<dbReference type="GO" id="GO:0005524">
    <property type="term" value="F:ATP binding"/>
    <property type="evidence" value="ECO:0007669"/>
    <property type="project" value="UniProtKB-UniRule"/>
</dbReference>
<feature type="binding site" evidence="14">
    <location>
        <position position="231"/>
    </location>
    <ligand>
        <name>ATP</name>
        <dbReference type="ChEBI" id="CHEBI:30616"/>
    </ligand>
</feature>
<dbReference type="InterPro" id="IPR012309">
    <property type="entry name" value="DNA_ligase_ATP-dep_C"/>
</dbReference>
<dbReference type="Gene3D" id="2.40.50.140">
    <property type="entry name" value="Nucleic acid-binding proteins"/>
    <property type="match status" value="1"/>
</dbReference>
<comment type="caution">
    <text evidence="17">The sequence shown here is derived from an EMBL/GenBank/DDBJ whole genome shotgun (WGS) entry which is preliminary data.</text>
</comment>
<keyword evidence="9 14" id="KW-0233">DNA recombination</keyword>
<evidence type="ECO:0000256" key="1">
    <source>
        <dbReference type="ARBA" id="ARBA00022598"/>
    </source>
</evidence>
<keyword evidence="1 14" id="KW-0436">Ligase</keyword>
<keyword evidence="11 14" id="KW-0131">Cell cycle</keyword>
<dbReference type="GO" id="GO:0006281">
    <property type="term" value="P:DNA repair"/>
    <property type="evidence" value="ECO:0007669"/>
    <property type="project" value="UniProtKB-UniRule"/>
</dbReference>
<dbReference type="PANTHER" id="PTHR45674:SF13">
    <property type="entry name" value="DNA LIGASE-RELATED"/>
    <property type="match status" value="1"/>
</dbReference>
<evidence type="ECO:0000256" key="3">
    <source>
        <dbReference type="ARBA" id="ARBA00022705"/>
    </source>
</evidence>
<dbReference type="Proteomes" id="UP000277671">
    <property type="component" value="Unassembled WGS sequence"/>
</dbReference>
<evidence type="ECO:0000256" key="4">
    <source>
        <dbReference type="ARBA" id="ARBA00022723"/>
    </source>
</evidence>
<evidence type="ECO:0000256" key="11">
    <source>
        <dbReference type="ARBA" id="ARBA00023306"/>
    </source>
</evidence>
<dbReference type="SUPFAM" id="SSF117018">
    <property type="entry name" value="ATP-dependent DNA ligase DNA-binding domain"/>
    <property type="match status" value="1"/>
</dbReference>
<dbReference type="InterPro" id="IPR016059">
    <property type="entry name" value="DNA_ligase_ATP-dep_CS"/>
</dbReference>
<feature type="binding site" evidence="14">
    <location>
        <position position="260"/>
    </location>
    <ligand>
        <name>ATP</name>
        <dbReference type="ChEBI" id="CHEBI:30616"/>
    </ligand>
</feature>
<dbReference type="AlphaFoldDB" id="A0A495JG53"/>
<dbReference type="InterPro" id="IPR050191">
    <property type="entry name" value="ATP-dep_DNA_ligase"/>
</dbReference>
<dbReference type="InterPro" id="IPR036599">
    <property type="entry name" value="DNA_ligase_N_sf"/>
</dbReference>
<dbReference type="GO" id="GO:0006260">
    <property type="term" value="P:DNA replication"/>
    <property type="evidence" value="ECO:0007669"/>
    <property type="project" value="UniProtKB-UniRule"/>
</dbReference>
<dbReference type="PANTHER" id="PTHR45674">
    <property type="entry name" value="DNA LIGASE 1/3 FAMILY MEMBER"/>
    <property type="match status" value="1"/>
</dbReference>
<gene>
    <name evidence="14" type="primary">lig</name>
    <name evidence="17" type="ORF">BDK92_2188</name>
</gene>
<dbReference type="PROSITE" id="PS50160">
    <property type="entry name" value="DNA_LIGASE_A3"/>
    <property type="match status" value="1"/>
</dbReference>
<evidence type="ECO:0000256" key="9">
    <source>
        <dbReference type="ARBA" id="ARBA00023172"/>
    </source>
</evidence>
<dbReference type="SUPFAM" id="SSF56091">
    <property type="entry name" value="DNA ligase/mRNA capping enzyme, catalytic domain"/>
    <property type="match status" value="1"/>
</dbReference>
<evidence type="ECO:0000256" key="7">
    <source>
        <dbReference type="ARBA" id="ARBA00022840"/>
    </source>
</evidence>
<keyword evidence="3 14" id="KW-0235">DNA replication</keyword>
<feature type="binding site" evidence="14">
    <location>
        <position position="386"/>
    </location>
    <ligand>
        <name>ATP</name>
        <dbReference type="ChEBI" id="CHEBI:30616"/>
    </ligand>
</feature>
<comment type="similarity">
    <text evidence="14">Belongs to the ATP-dependent DNA ligase family.</text>
</comment>
<evidence type="ECO:0000256" key="8">
    <source>
        <dbReference type="ARBA" id="ARBA00022842"/>
    </source>
</evidence>
<feature type="active site" description="N6-AMP-lysine intermediate" evidence="14">
    <location>
        <position position="211"/>
    </location>
</feature>
<evidence type="ECO:0000256" key="6">
    <source>
        <dbReference type="ARBA" id="ARBA00022763"/>
    </source>
</evidence>
<evidence type="ECO:0000256" key="2">
    <source>
        <dbReference type="ARBA" id="ARBA00022618"/>
    </source>
</evidence>
<feature type="compositionally biased region" description="Low complexity" evidence="15">
    <location>
        <begin position="315"/>
        <end position="340"/>
    </location>
</feature>
<dbReference type="GO" id="GO:0046872">
    <property type="term" value="F:metal ion binding"/>
    <property type="evidence" value="ECO:0007669"/>
    <property type="project" value="UniProtKB-KW"/>
</dbReference>
<dbReference type="FunFam" id="2.40.50.140:FF:000163">
    <property type="entry name" value="Probable DNA ligase"/>
    <property type="match status" value="1"/>
</dbReference>
<dbReference type="EC" id="6.5.1.1" evidence="14"/>
<evidence type="ECO:0000313" key="17">
    <source>
        <dbReference type="EMBL" id="RKR87887.1"/>
    </source>
</evidence>
<dbReference type="PROSITE" id="PS00333">
    <property type="entry name" value="DNA_LIGASE_A2"/>
    <property type="match status" value="1"/>
</dbReference>
<accession>A0A495JG53</accession>
<feature type="binding site" evidence="14">
    <location>
        <position position="464"/>
    </location>
    <ligand>
        <name>ATP</name>
        <dbReference type="ChEBI" id="CHEBI:30616"/>
    </ligand>
</feature>
<dbReference type="PROSITE" id="PS00697">
    <property type="entry name" value="DNA_LIGASE_A1"/>
    <property type="match status" value="1"/>
</dbReference>
<dbReference type="Pfam" id="PF04679">
    <property type="entry name" value="DNA_ligase_A_C"/>
    <property type="match status" value="1"/>
</dbReference>
<dbReference type="InterPro" id="IPR012340">
    <property type="entry name" value="NA-bd_OB-fold"/>
</dbReference>
<dbReference type="GO" id="GO:0003677">
    <property type="term" value="F:DNA binding"/>
    <property type="evidence" value="ECO:0007669"/>
    <property type="project" value="InterPro"/>
</dbReference>
<proteinExistence type="inferred from homology"/>
<feature type="binding site" evidence="14">
    <location>
        <position position="216"/>
    </location>
    <ligand>
        <name>ATP</name>
        <dbReference type="ChEBI" id="CHEBI:30616"/>
    </ligand>
</feature>
<dbReference type="InterPro" id="IPR012308">
    <property type="entry name" value="DNA_ligase_ATP-dep_N"/>
</dbReference>
<keyword evidence="4 14" id="KW-0479">Metal-binding</keyword>
<feature type="compositionally biased region" description="Low complexity" evidence="15">
    <location>
        <begin position="276"/>
        <end position="296"/>
    </location>
</feature>
<keyword evidence="2 14" id="KW-0132">Cell division</keyword>
<dbReference type="OrthoDB" id="3733803at2"/>
<dbReference type="Pfam" id="PF04675">
    <property type="entry name" value="DNA_ligase_A_N"/>
    <property type="match status" value="1"/>
</dbReference>
<evidence type="ECO:0000256" key="13">
    <source>
        <dbReference type="ARBA" id="ARBA00054532"/>
    </source>
</evidence>
<evidence type="ECO:0000313" key="18">
    <source>
        <dbReference type="Proteomes" id="UP000277671"/>
    </source>
</evidence>
<dbReference type="Pfam" id="PF01068">
    <property type="entry name" value="DNA_ligase_A_M"/>
    <property type="match status" value="2"/>
</dbReference>
<dbReference type="GO" id="GO:0051301">
    <property type="term" value="P:cell division"/>
    <property type="evidence" value="ECO:0007669"/>
    <property type="project" value="UniProtKB-KW"/>
</dbReference>
<organism evidence="17 18">
    <name type="scientific">Micromonospora pisi</name>
    <dbReference type="NCBI Taxonomy" id="589240"/>
    <lineage>
        <taxon>Bacteria</taxon>
        <taxon>Bacillati</taxon>
        <taxon>Actinomycetota</taxon>
        <taxon>Actinomycetes</taxon>
        <taxon>Micromonosporales</taxon>
        <taxon>Micromonosporaceae</taxon>
        <taxon>Micromonospora</taxon>
    </lineage>
</organism>
<feature type="region of interest" description="Disordered" evidence="15">
    <location>
        <begin position="271"/>
        <end position="353"/>
    </location>
</feature>
<dbReference type="InterPro" id="IPR012310">
    <property type="entry name" value="DNA_ligase_ATP-dep_cent"/>
</dbReference>
<keyword evidence="5 14" id="KW-0547">Nucleotide-binding</keyword>
<dbReference type="HAMAP" id="MF_00407">
    <property type="entry name" value="DNA_ligase"/>
    <property type="match status" value="1"/>
</dbReference>
<sequence>MRFLDLVATSAAVSATSGRRAKVELLAAALRGLAPDEIPAGSAYLAGELRQRQTGVGYAALRELPPPAAQPVLTVTDVDTAIDAIAAVAGPGSQARRRELLGRLFTAATADEQQMLVRLFSGELRQGAQAGLLADAIARAAEVPLPAVRRALLLTGDLKMVAATALTGGAAALGEITLRVGRPLAPMLAQSAPSVDQALAVTGTPAVVDVKLDGIRIQVHRSGDEIAVFTRSLDEITSRVPEVVAAVRTLPAREIVLDGEAIALDAAGRPRPFQETASRAATRAATRGARPSATAGLSAEVAAEQSANEPVRSFGAAPVGPAAPADRATPTDSATTTGRAGHQEPATPVGPAPAQLPAPVRPAPAAPAVRAAAGSTGTSVLTPYFFDLLHLDGTDLLDAPGRERWAALAETVAAPQLVGRVTVENVLAAADAFAAALDAGQEGVVVKSPDAPYEAGRRGGGWIKVKPRHTLDLVVLAVEWGSGRRRGLLSNLHLGARDPDTGGFVMLGKTFKGLTDELLRWQTERFLELAVERGDWVVRVRPEQVVEIAFDGVQTSPRYPGGMALRFARVVRYRDDKSAAEADTIDMVRAIHTGRVGG</sequence>
<evidence type="ECO:0000256" key="5">
    <source>
        <dbReference type="ARBA" id="ARBA00022741"/>
    </source>
</evidence>
<dbReference type="GO" id="GO:0006310">
    <property type="term" value="P:DNA recombination"/>
    <property type="evidence" value="ECO:0007669"/>
    <property type="project" value="UniProtKB-UniRule"/>
</dbReference>
<evidence type="ECO:0000256" key="14">
    <source>
        <dbReference type="HAMAP-Rule" id="MF_00407"/>
    </source>
</evidence>
<dbReference type="RefSeq" id="WP_121156590.1">
    <property type="nucleotide sequence ID" value="NZ_RBKT01000001.1"/>
</dbReference>
<evidence type="ECO:0000256" key="10">
    <source>
        <dbReference type="ARBA" id="ARBA00023204"/>
    </source>
</evidence>
<dbReference type="Gene3D" id="1.10.3260.10">
    <property type="entry name" value="DNA ligase, ATP-dependent, N-terminal domain"/>
    <property type="match status" value="1"/>
</dbReference>
<comment type="catalytic activity">
    <reaction evidence="12 14">
        <text>ATP + (deoxyribonucleotide)n-3'-hydroxyl + 5'-phospho-(deoxyribonucleotide)m = (deoxyribonucleotide)n+m + AMP + diphosphate.</text>
        <dbReference type="EC" id="6.5.1.1"/>
    </reaction>
</comment>
<dbReference type="GO" id="GO:0003910">
    <property type="term" value="F:DNA ligase (ATP) activity"/>
    <property type="evidence" value="ECO:0007669"/>
    <property type="project" value="UniProtKB-UniRule"/>
</dbReference>
<comment type="cofactor">
    <cofactor evidence="14">
        <name>Mg(2+)</name>
        <dbReference type="ChEBI" id="CHEBI:18420"/>
    </cofactor>
</comment>
<keyword evidence="10 14" id="KW-0234">DNA repair</keyword>
<comment type="function">
    <text evidence="13 14">DNA ligase that seals nicks in double-stranded DNA during DNA replication, DNA recombination and DNA repair.</text>
</comment>
<dbReference type="SUPFAM" id="SSF50249">
    <property type="entry name" value="Nucleic acid-binding proteins"/>
    <property type="match status" value="1"/>
</dbReference>
<feature type="binding site" evidence="14">
    <location>
        <position position="209"/>
    </location>
    <ligand>
        <name>ATP</name>
        <dbReference type="ChEBI" id="CHEBI:30616"/>
    </ligand>
</feature>
<evidence type="ECO:0000256" key="15">
    <source>
        <dbReference type="SAM" id="MobiDB-lite"/>
    </source>
</evidence>
<dbReference type="InterPro" id="IPR022865">
    <property type="entry name" value="DNA_ligae_ATP-dep_bac/arc"/>
</dbReference>
<dbReference type="CDD" id="cd07972">
    <property type="entry name" value="OBF_DNA_ligase_Arch_LigB"/>
    <property type="match status" value="1"/>
</dbReference>
<keyword evidence="6 14" id="KW-0227">DNA damage</keyword>
<evidence type="ECO:0000256" key="12">
    <source>
        <dbReference type="ARBA" id="ARBA00034003"/>
    </source>
</evidence>
<protein>
    <recommendedName>
        <fullName evidence="14">Probable DNA ligase</fullName>
        <ecNumber evidence="14">6.5.1.1</ecNumber>
    </recommendedName>
    <alternativeName>
        <fullName evidence="14">Polydeoxyribonucleotide synthase [ATP]</fullName>
    </alternativeName>
</protein>
<evidence type="ECO:0000259" key="16">
    <source>
        <dbReference type="PROSITE" id="PS50160"/>
    </source>
</evidence>
<dbReference type="Gene3D" id="3.30.470.30">
    <property type="entry name" value="DNA ligase/mRNA capping enzyme"/>
    <property type="match status" value="2"/>
</dbReference>
<keyword evidence="18" id="KW-1185">Reference proteome</keyword>
<name>A0A495JG53_9ACTN</name>
<keyword evidence="7 14" id="KW-0067">ATP-binding</keyword>